<comment type="similarity">
    <text evidence="1">Belongs to the ZC3H15/TMA46 family.</text>
</comment>
<evidence type="ECO:0000313" key="10">
    <source>
        <dbReference type="Proteomes" id="UP000440578"/>
    </source>
</evidence>
<evidence type="ECO:0000256" key="3">
    <source>
        <dbReference type="ARBA" id="ARBA00022771"/>
    </source>
</evidence>
<feature type="compositionally biased region" description="Basic and acidic residues" evidence="6">
    <location>
        <begin position="259"/>
        <end position="275"/>
    </location>
</feature>
<reference evidence="8 10" key="1">
    <citation type="submission" date="2019-07" db="EMBL/GenBank/DDBJ databases">
        <title>Draft genome assembly of a fouling barnacle, Amphibalanus amphitrite (Darwin, 1854): The first reference genome for Thecostraca.</title>
        <authorList>
            <person name="Kim W."/>
        </authorList>
    </citation>
    <scope>NUCLEOTIDE SEQUENCE [LARGE SCALE GENOMIC DNA]</scope>
    <source>
        <strain evidence="8">SNU_AA5</strain>
        <tissue evidence="8">Soma without cirri and trophi</tissue>
    </source>
</reference>
<feature type="region of interest" description="Disordered" evidence="6">
    <location>
        <begin position="46"/>
        <end position="70"/>
    </location>
</feature>
<dbReference type="PANTHER" id="PTHR12681">
    <property type="entry name" value="ZINC FINGER-CONTAINING PROTEIN P48ZNF"/>
    <property type="match status" value="1"/>
</dbReference>
<feature type="zinc finger region" description="C3H1-type" evidence="5">
    <location>
        <begin position="167"/>
        <end position="204"/>
    </location>
</feature>
<evidence type="ECO:0000256" key="4">
    <source>
        <dbReference type="ARBA" id="ARBA00022833"/>
    </source>
</evidence>
<dbReference type="AlphaFoldDB" id="A0A6A4VW79"/>
<feature type="region of interest" description="Disordered" evidence="6">
    <location>
        <begin position="259"/>
        <end position="285"/>
    </location>
</feature>
<dbReference type="InterPro" id="IPR000571">
    <property type="entry name" value="Znf_CCCH"/>
</dbReference>
<proteinExistence type="inferred from homology"/>
<evidence type="ECO:0000259" key="7">
    <source>
        <dbReference type="PROSITE" id="PS50103"/>
    </source>
</evidence>
<protein>
    <submittedName>
        <fullName evidence="8">Zinc finger CCCH domain-containing protein 15</fullName>
    </submittedName>
</protein>
<dbReference type="GO" id="GO:0008270">
    <property type="term" value="F:zinc ion binding"/>
    <property type="evidence" value="ECO:0007669"/>
    <property type="project" value="UniProtKB-KW"/>
</dbReference>
<feature type="compositionally biased region" description="Basic and acidic residues" evidence="6">
    <location>
        <begin position="55"/>
        <end position="70"/>
    </location>
</feature>
<dbReference type="Proteomes" id="UP000440578">
    <property type="component" value="Unassembled WGS sequence"/>
</dbReference>
<dbReference type="GO" id="GO:0002181">
    <property type="term" value="P:cytoplasmic translation"/>
    <property type="evidence" value="ECO:0007669"/>
    <property type="project" value="TreeGrafter"/>
</dbReference>
<dbReference type="GO" id="GO:0005829">
    <property type="term" value="C:cytosol"/>
    <property type="evidence" value="ECO:0007669"/>
    <property type="project" value="TreeGrafter"/>
</dbReference>
<dbReference type="PROSITE" id="PS50103">
    <property type="entry name" value="ZF_C3H1"/>
    <property type="match status" value="2"/>
</dbReference>
<keyword evidence="2 5" id="KW-0479">Metal-binding</keyword>
<accession>A0A6A4VW79</accession>
<dbReference type="SMART" id="SM00356">
    <property type="entry name" value="ZnF_C3H1"/>
    <property type="match status" value="2"/>
</dbReference>
<dbReference type="Pfam" id="PF16543">
    <property type="entry name" value="DFRP_C"/>
    <property type="match status" value="1"/>
</dbReference>
<evidence type="ECO:0000256" key="1">
    <source>
        <dbReference type="ARBA" id="ARBA00010043"/>
    </source>
</evidence>
<gene>
    <name evidence="8" type="ORF">FJT64_007332</name>
    <name evidence="9" type="ORF">FJT64_027132</name>
</gene>
<feature type="zinc finger region" description="C3H1-type" evidence="5">
    <location>
        <begin position="96"/>
        <end position="123"/>
    </location>
</feature>
<dbReference type="EMBL" id="VIIS01001637">
    <property type="protein sequence ID" value="KAF0295082.1"/>
    <property type="molecule type" value="Genomic_DNA"/>
</dbReference>
<evidence type="ECO:0000256" key="6">
    <source>
        <dbReference type="SAM" id="MobiDB-lite"/>
    </source>
</evidence>
<dbReference type="GO" id="GO:0003729">
    <property type="term" value="F:mRNA binding"/>
    <property type="evidence" value="ECO:0007669"/>
    <property type="project" value="TreeGrafter"/>
</dbReference>
<comment type="caution">
    <text evidence="8">The sequence shown here is derived from an EMBL/GenBank/DDBJ whole genome shotgun (WGS) entry which is preliminary data.</text>
</comment>
<keyword evidence="10" id="KW-1185">Reference proteome</keyword>
<dbReference type="Gene3D" id="4.10.1000.10">
    <property type="entry name" value="Zinc finger, CCCH-type"/>
    <property type="match status" value="1"/>
</dbReference>
<keyword evidence="3 5" id="KW-0863">Zinc-finger</keyword>
<dbReference type="SUPFAM" id="SSF90229">
    <property type="entry name" value="CCCH zinc finger"/>
    <property type="match status" value="1"/>
</dbReference>
<evidence type="ECO:0000313" key="8">
    <source>
        <dbReference type="EMBL" id="KAF0295082.1"/>
    </source>
</evidence>
<feature type="domain" description="C3H1-type" evidence="7">
    <location>
        <begin position="96"/>
        <end position="123"/>
    </location>
</feature>
<name>A0A6A4VW79_AMPAM</name>
<evidence type="ECO:0000256" key="2">
    <source>
        <dbReference type="ARBA" id="ARBA00022723"/>
    </source>
</evidence>
<dbReference type="Pfam" id="PF00642">
    <property type="entry name" value="zf-CCCH"/>
    <property type="match status" value="1"/>
</dbReference>
<dbReference type="PANTHER" id="PTHR12681:SF0">
    <property type="entry name" value="ZINC FINGER CCCH DOMAIN-CONTAINING PROTEIN 15"/>
    <property type="match status" value="1"/>
</dbReference>
<dbReference type="InterPro" id="IPR036855">
    <property type="entry name" value="Znf_CCCH_sf"/>
</dbReference>
<dbReference type="EMBL" id="VIIS01001273">
    <property type="protein sequence ID" value="KAF0300294.1"/>
    <property type="molecule type" value="Genomic_DNA"/>
</dbReference>
<sequence>MPPKKANAPSKKTEEKKKAKIVEDKTFGLKNKKGGKQQKFIQQVNKNVKSGGDPIQKKIEEQKKKEKLKKEQEAKEKEILQGLFKPVVEKVDKNVDPKSVLCPFFKQSVCAKGLKCKYSHDLNIGRKVEKRNMYVDSRDTEDSSTWDADKLNDVANAKGGEAEKNKPKTTIICKYFLDAVENSKYGWFWECPSGDKCIYRHALPQGYVLKKDMKKAEKKDEITIEELVEKERAALGSNLTKITYTTFLAWKKRKLAERKKEESKKQAKKKNDAKSGKSGGLSGRDMFMYNPEMGVGDGDLDEGDEGMDLTGLKDEELEEAEKDIVYKTWTLEGIENEQIAEAEAVQAQEANAKAGESGGAVGGATAVDAAPIDENLFDADDLDELEEELDELDISQ</sequence>
<evidence type="ECO:0000256" key="5">
    <source>
        <dbReference type="PROSITE-ProRule" id="PRU00723"/>
    </source>
</evidence>
<feature type="domain" description="C3H1-type" evidence="7">
    <location>
        <begin position="167"/>
        <end position="204"/>
    </location>
</feature>
<organism evidence="8 10">
    <name type="scientific">Amphibalanus amphitrite</name>
    <name type="common">Striped barnacle</name>
    <name type="synonym">Balanus amphitrite</name>
    <dbReference type="NCBI Taxonomy" id="1232801"/>
    <lineage>
        <taxon>Eukaryota</taxon>
        <taxon>Metazoa</taxon>
        <taxon>Ecdysozoa</taxon>
        <taxon>Arthropoda</taxon>
        <taxon>Crustacea</taxon>
        <taxon>Multicrustacea</taxon>
        <taxon>Cirripedia</taxon>
        <taxon>Thoracica</taxon>
        <taxon>Thoracicalcarea</taxon>
        <taxon>Balanomorpha</taxon>
        <taxon>Balanoidea</taxon>
        <taxon>Balanidae</taxon>
        <taxon>Amphibalaninae</taxon>
        <taxon>Amphibalanus</taxon>
    </lineage>
</organism>
<dbReference type="InterPro" id="IPR032378">
    <property type="entry name" value="ZC3H15/TMA46_C"/>
</dbReference>
<evidence type="ECO:0000313" key="9">
    <source>
        <dbReference type="EMBL" id="KAF0300294.1"/>
    </source>
</evidence>
<dbReference type="Gene3D" id="6.20.400.10">
    <property type="match status" value="1"/>
</dbReference>
<dbReference type="OrthoDB" id="278280at2759"/>
<keyword evidence="4 5" id="KW-0862">Zinc</keyword>